<dbReference type="Gene3D" id="3.30.530.20">
    <property type="match status" value="1"/>
</dbReference>
<reference evidence="10" key="1">
    <citation type="submission" date="2018-05" db="EMBL/GenBank/DDBJ databases">
        <title>Draft genome of Mucuna pruriens seed.</title>
        <authorList>
            <person name="Nnadi N.E."/>
            <person name="Vos R."/>
            <person name="Hasami M.H."/>
            <person name="Devisetty U.K."/>
            <person name="Aguiy J.C."/>
        </authorList>
    </citation>
    <scope>NUCLEOTIDE SEQUENCE [LARGE SCALE GENOMIC DNA]</scope>
    <source>
        <strain evidence="10">JCA_2017</strain>
    </source>
</reference>
<evidence type="ECO:0000259" key="9">
    <source>
        <dbReference type="SMART" id="SM00905"/>
    </source>
</evidence>
<comment type="function">
    <text evidence="8">Catalyzes the conversion of 7,8-dihydroneopterin to 6-hydroxymethyl-7,8-dihydropterin.</text>
</comment>
<evidence type="ECO:0000256" key="1">
    <source>
        <dbReference type="ARBA" id="ARBA00001353"/>
    </source>
</evidence>
<evidence type="ECO:0000313" key="11">
    <source>
        <dbReference type="Proteomes" id="UP000257109"/>
    </source>
</evidence>
<evidence type="ECO:0000256" key="6">
    <source>
        <dbReference type="ARBA" id="ARBA00055579"/>
    </source>
</evidence>
<feature type="domain" description="Dihydroneopterin aldolase/epimerase" evidence="9">
    <location>
        <begin position="12"/>
        <end position="125"/>
    </location>
</feature>
<comment type="subunit">
    <text evidence="7">Homooctamer. Forms a hollow cylinder assembled from two ring-shaped tetramers.</text>
</comment>
<dbReference type="NCBIfam" id="TIGR00525">
    <property type="entry name" value="folB"/>
    <property type="match status" value="1"/>
</dbReference>
<proteinExistence type="inferred from homology"/>
<dbReference type="CDD" id="cd00534">
    <property type="entry name" value="DHNA_DHNTPE"/>
    <property type="match status" value="1"/>
</dbReference>
<dbReference type="PANTHER" id="PTHR34560">
    <property type="entry name" value="POLYKETIDE CYCLASE/DEHYDRASE/LIPID TRANSPORT SUPERFAMILY PROTEIN"/>
    <property type="match status" value="1"/>
</dbReference>
<dbReference type="InterPro" id="IPR006157">
    <property type="entry name" value="FolB_dom"/>
</dbReference>
<evidence type="ECO:0000256" key="5">
    <source>
        <dbReference type="ARBA" id="ARBA00023239"/>
    </source>
</evidence>
<sequence length="755" mass="84941">MESDALTWGDKLILRGLSFHGFHGAKPEERMLGQKFLVDIDAWMDLKAAGKTDHLSDTVSYTEIYDVAKEVLEGSPQNLLESVAQKIAITTLTNHKEISAVRVKVGKPHVAVWGPVDYLGVEILRRRSDLDIEMAKKGNIVQYRQRLDNTLALPDLTNHHILKTLVKSQLQRSSKVEIEGCNEKEVETKTSELCNFLDMLRSASGDNTGGSSTSHSDWKLKQDNEEFRVMYREGPEGTPFHTLLVEGYVDGPLDLGESFMPFMGVVPLQEMFTIPSFKVLVSDRLQRVRIGEQISLVRFVLPASIKKIYFERMKVPWPLSTREAIVHYYLFEYFQDDLVVVLLNTVPESMSIDGFNKDSIPESEDVVRIDLVGGYVMQKVTSERSYFRIIANLDLKLDFVPPTLLNFIARQLIGSGFRLYQKAVASMMGHDKDKDFSKALEDSLYVRIREALLSVSGSKAKDGEELKRVASIVPAEELVQSEDGAKDVSCEDSSNQCANNYNGESLDARSEEVVEEDCKEIVQIEEEDVIKVVKGKENGEIVDADNEEIVEIDSEEIVQIEKDVNKVHDIPVEEGDTRSVLKGMNIRSDVRRAVETIERVISMVQEYGFHSLMSTSNSADEESHCKEKGGTVDSNSAKIIQVCLKNEVSVQVSSSNTLEETSEEIGRIQNFRHTGANPNVKEVNYKKVVPTSPEQNLSRPIEASQGDSYSLKNGTILDHTICDNKQLNNDAVQVSTDDLKKSSREIKYRYCCFMY</sequence>
<evidence type="ECO:0000256" key="8">
    <source>
        <dbReference type="RuleBase" id="RU362079"/>
    </source>
</evidence>
<dbReference type="InterPro" id="IPR023393">
    <property type="entry name" value="START-like_dom_sf"/>
</dbReference>
<dbReference type="UniPathway" id="UPA00077">
    <property type="reaction ID" value="UER00154"/>
</dbReference>
<dbReference type="NCBIfam" id="TIGR00526">
    <property type="entry name" value="folB_dom"/>
    <property type="match status" value="1"/>
</dbReference>
<comment type="pathway">
    <text evidence="2 8">Cofactor biosynthesis; tetrahydrofolate biosynthesis; 2-amino-4-hydroxy-6-hydroxymethyl-7,8-dihydropteridine diphosphate from 7,8-dihydroneopterin triphosphate: step 3/4.</text>
</comment>
<dbReference type="SUPFAM" id="SSF55961">
    <property type="entry name" value="Bet v1-like"/>
    <property type="match status" value="1"/>
</dbReference>
<name>A0A371FDS6_MUCPR</name>
<evidence type="ECO:0000256" key="4">
    <source>
        <dbReference type="ARBA" id="ARBA00022909"/>
    </source>
</evidence>
<dbReference type="InterPro" id="IPR006156">
    <property type="entry name" value="Dihydroneopterin_aldolase"/>
</dbReference>
<dbReference type="EMBL" id="QJKJ01009501">
    <property type="protein sequence ID" value="RDX76462.1"/>
    <property type="molecule type" value="Genomic_DNA"/>
</dbReference>
<evidence type="ECO:0000256" key="7">
    <source>
        <dbReference type="ARBA" id="ARBA00063311"/>
    </source>
</evidence>
<dbReference type="Proteomes" id="UP000257109">
    <property type="component" value="Unassembled WGS sequence"/>
</dbReference>
<dbReference type="EC" id="4.1.2.25" evidence="8"/>
<dbReference type="Pfam" id="PF02152">
    <property type="entry name" value="FolB"/>
    <property type="match status" value="1"/>
</dbReference>
<dbReference type="OrthoDB" id="17317at2759"/>
<comment type="similarity">
    <text evidence="3 8">Belongs to the DHNA family.</text>
</comment>
<comment type="function">
    <text evidence="6">Catalyzes the conversion of 7,8-dihydroneopterin into 6-hydroxymethyl-7,8-dihydropterin, a biosynthetic precursor of the vitamin tetrahydrofolate. Can use L-threo-dihydroneopterin and D-erythro-dihydroneopterin as substrates for the formation of 6-hydroxymethyldihydropterin, but it can also catalyze the epimerization of carbon 2' of dihydroneopterin and dihydromonapterin.</text>
</comment>
<gene>
    <name evidence="10" type="primary">FOLB2</name>
    <name evidence="10" type="ORF">CR513_43542</name>
</gene>
<evidence type="ECO:0000256" key="3">
    <source>
        <dbReference type="ARBA" id="ARBA00005708"/>
    </source>
</evidence>
<keyword evidence="4 8" id="KW-0289">Folate biosynthesis</keyword>
<dbReference type="SUPFAM" id="SSF55620">
    <property type="entry name" value="Tetrahydrobiopterin biosynthesis enzymes-like"/>
    <property type="match status" value="1"/>
</dbReference>
<dbReference type="GO" id="GO:0046654">
    <property type="term" value="P:tetrahydrofolate biosynthetic process"/>
    <property type="evidence" value="ECO:0007669"/>
    <property type="project" value="UniProtKB-UniRule"/>
</dbReference>
<evidence type="ECO:0000256" key="2">
    <source>
        <dbReference type="ARBA" id="ARBA00005013"/>
    </source>
</evidence>
<dbReference type="STRING" id="157652.A0A371FDS6"/>
<dbReference type="SMART" id="SM00905">
    <property type="entry name" value="FolB"/>
    <property type="match status" value="1"/>
</dbReference>
<dbReference type="AlphaFoldDB" id="A0A371FDS6"/>
<dbReference type="PANTHER" id="PTHR34560:SF1">
    <property type="entry name" value="START DOMAIN-CONTAINING PROTEIN"/>
    <property type="match status" value="1"/>
</dbReference>
<dbReference type="Gene3D" id="3.30.1130.10">
    <property type="match status" value="1"/>
</dbReference>
<organism evidence="10 11">
    <name type="scientific">Mucuna pruriens</name>
    <name type="common">Velvet bean</name>
    <name type="synonym">Dolichos pruriens</name>
    <dbReference type="NCBI Taxonomy" id="157652"/>
    <lineage>
        <taxon>Eukaryota</taxon>
        <taxon>Viridiplantae</taxon>
        <taxon>Streptophyta</taxon>
        <taxon>Embryophyta</taxon>
        <taxon>Tracheophyta</taxon>
        <taxon>Spermatophyta</taxon>
        <taxon>Magnoliopsida</taxon>
        <taxon>eudicotyledons</taxon>
        <taxon>Gunneridae</taxon>
        <taxon>Pentapetalae</taxon>
        <taxon>rosids</taxon>
        <taxon>fabids</taxon>
        <taxon>Fabales</taxon>
        <taxon>Fabaceae</taxon>
        <taxon>Papilionoideae</taxon>
        <taxon>50 kb inversion clade</taxon>
        <taxon>NPAAA clade</taxon>
        <taxon>indigoferoid/millettioid clade</taxon>
        <taxon>Phaseoleae</taxon>
        <taxon>Mucuna</taxon>
    </lineage>
</organism>
<comment type="catalytic activity">
    <reaction evidence="1 8">
        <text>7,8-dihydroneopterin = 6-hydroxymethyl-7,8-dihydropterin + glycolaldehyde</text>
        <dbReference type="Rhea" id="RHEA:10540"/>
        <dbReference type="ChEBI" id="CHEBI:17001"/>
        <dbReference type="ChEBI" id="CHEBI:17071"/>
        <dbReference type="ChEBI" id="CHEBI:44841"/>
        <dbReference type="EC" id="4.1.2.25"/>
    </reaction>
</comment>
<protein>
    <recommendedName>
        <fullName evidence="8">7,8-dihydroneopterin aldolase</fullName>
        <ecNumber evidence="8">4.1.2.25</ecNumber>
    </recommendedName>
</protein>
<dbReference type="GO" id="GO:0004150">
    <property type="term" value="F:dihydroneopterin aldolase activity"/>
    <property type="evidence" value="ECO:0007669"/>
    <property type="project" value="UniProtKB-UniRule"/>
</dbReference>
<evidence type="ECO:0000313" key="10">
    <source>
        <dbReference type="EMBL" id="RDX76462.1"/>
    </source>
</evidence>
<dbReference type="InterPro" id="IPR043133">
    <property type="entry name" value="GTP-CH-I_C/QueF"/>
</dbReference>
<dbReference type="FunFam" id="3.30.1130.10:FF:000003">
    <property type="entry name" value="7,8-dihydroneopterin aldolase"/>
    <property type="match status" value="1"/>
</dbReference>
<keyword evidence="5 8" id="KW-0456">Lyase</keyword>
<keyword evidence="11" id="KW-1185">Reference proteome</keyword>
<comment type="caution">
    <text evidence="10">The sequence shown here is derived from an EMBL/GenBank/DDBJ whole genome shotgun (WGS) entry which is preliminary data.</text>
</comment>
<dbReference type="GO" id="GO:0046656">
    <property type="term" value="P:folic acid biosynthetic process"/>
    <property type="evidence" value="ECO:0007669"/>
    <property type="project" value="UniProtKB-UniRule"/>
</dbReference>
<accession>A0A371FDS6</accession>